<gene>
    <name evidence="3" type="ORF">Ani05nite_71420</name>
</gene>
<reference evidence="3" key="1">
    <citation type="submission" date="2021-01" db="EMBL/GenBank/DDBJ databases">
        <title>Whole genome shotgun sequence of Actinoplanes nipponensis NBRC 14063.</title>
        <authorList>
            <person name="Komaki H."/>
            <person name="Tamura T."/>
        </authorList>
    </citation>
    <scope>NUCLEOTIDE SEQUENCE</scope>
    <source>
        <strain evidence="3">NBRC 14063</strain>
    </source>
</reference>
<proteinExistence type="predicted"/>
<name>A0A919JMP0_9ACTN</name>
<feature type="domain" description="BON" evidence="2">
    <location>
        <begin position="55"/>
        <end position="123"/>
    </location>
</feature>
<dbReference type="Gene3D" id="3.30.1340.30">
    <property type="match status" value="1"/>
</dbReference>
<sequence>MLDGGRRSDAPTGHEAARSGPRAGSPPVPDRPERCIVRHHAEPTPPTATGAPTRADAAIRRDVEAVLRRRMWIRPDQVAVRVSDGTATLTGAVGRRSTAGIVARLTAAVPGVLRVADRVRYEFDDAELARSRVDRTHPFSAEPFRPGR</sequence>
<organism evidence="3 4">
    <name type="scientific">Actinoplanes nipponensis</name>
    <dbReference type="NCBI Taxonomy" id="135950"/>
    <lineage>
        <taxon>Bacteria</taxon>
        <taxon>Bacillati</taxon>
        <taxon>Actinomycetota</taxon>
        <taxon>Actinomycetes</taxon>
        <taxon>Micromonosporales</taxon>
        <taxon>Micromonosporaceae</taxon>
        <taxon>Actinoplanes</taxon>
    </lineage>
</organism>
<dbReference type="InterPro" id="IPR007055">
    <property type="entry name" value="BON_dom"/>
</dbReference>
<evidence type="ECO:0000256" key="1">
    <source>
        <dbReference type="SAM" id="MobiDB-lite"/>
    </source>
</evidence>
<dbReference type="AlphaFoldDB" id="A0A919JMP0"/>
<dbReference type="Proteomes" id="UP000647172">
    <property type="component" value="Unassembled WGS sequence"/>
</dbReference>
<accession>A0A919JMP0</accession>
<keyword evidence="4" id="KW-1185">Reference proteome</keyword>
<evidence type="ECO:0000313" key="4">
    <source>
        <dbReference type="Proteomes" id="UP000647172"/>
    </source>
</evidence>
<protein>
    <recommendedName>
        <fullName evidence="2">BON domain-containing protein</fullName>
    </recommendedName>
</protein>
<comment type="caution">
    <text evidence="3">The sequence shown here is derived from an EMBL/GenBank/DDBJ whole genome shotgun (WGS) entry which is preliminary data.</text>
</comment>
<evidence type="ECO:0000259" key="2">
    <source>
        <dbReference type="PROSITE" id="PS50914"/>
    </source>
</evidence>
<dbReference type="EMBL" id="BOMQ01000088">
    <property type="protein sequence ID" value="GIE53608.1"/>
    <property type="molecule type" value="Genomic_DNA"/>
</dbReference>
<feature type="region of interest" description="Disordered" evidence="1">
    <location>
        <begin position="1"/>
        <end position="33"/>
    </location>
</feature>
<dbReference type="PROSITE" id="PS50914">
    <property type="entry name" value="BON"/>
    <property type="match status" value="1"/>
</dbReference>
<dbReference type="Pfam" id="PF04972">
    <property type="entry name" value="BON"/>
    <property type="match status" value="1"/>
</dbReference>
<evidence type="ECO:0000313" key="3">
    <source>
        <dbReference type="EMBL" id="GIE53608.1"/>
    </source>
</evidence>